<dbReference type="GO" id="GO:0051536">
    <property type="term" value="F:iron-sulfur cluster binding"/>
    <property type="evidence" value="ECO:0007669"/>
    <property type="project" value="UniProtKB-KW"/>
</dbReference>
<comment type="caution">
    <text evidence="5">The sequence shown here is derived from an EMBL/GenBank/DDBJ whole genome shotgun (WGS) entry which is preliminary data.</text>
</comment>
<dbReference type="InterPro" id="IPR017896">
    <property type="entry name" value="4Fe4S_Fe-S-bd"/>
</dbReference>
<organism evidence="5 6">
    <name type="scientific">Mesosutterella multiformis</name>
    <dbReference type="NCBI Taxonomy" id="2259133"/>
    <lineage>
        <taxon>Bacteria</taxon>
        <taxon>Pseudomonadati</taxon>
        <taxon>Pseudomonadota</taxon>
        <taxon>Betaproteobacteria</taxon>
        <taxon>Burkholderiales</taxon>
        <taxon>Sutterellaceae</taxon>
        <taxon>Mesosutterella</taxon>
    </lineage>
</organism>
<dbReference type="Pfam" id="PF12838">
    <property type="entry name" value="Fer4_7"/>
    <property type="match status" value="1"/>
</dbReference>
<keyword evidence="2" id="KW-0408">Iron</keyword>
<sequence>MHINQQCIGCRQCWPVCPVGAIGAAADGHHSEVNLDRCVECSACLRSRVCPVNAFEPQELPWPRSLRSAFSDVLSPHKSTGVLGRGTEEMKTNDVTGRLRAGFVNVAVELGRPGISASFEDVQTVTRALARLDVEFQKENPVTSLFTNDRNGDLNPEVLGERVLSALVEFEIPVSRVPELVEALEEAGKTVDTVFSAALAEPIRPGESEPELIQILEENGIFYRPNGKTNVGLGKPFLPVEAAS</sequence>
<dbReference type="InterPro" id="IPR017900">
    <property type="entry name" value="4Fe4S_Fe_S_CS"/>
</dbReference>
<keyword evidence="6" id="KW-1185">Reference proteome</keyword>
<proteinExistence type="predicted"/>
<dbReference type="Proteomes" id="UP000266091">
    <property type="component" value="Unassembled WGS sequence"/>
</dbReference>
<evidence type="ECO:0000313" key="5">
    <source>
        <dbReference type="EMBL" id="GBO94082.1"/>
    </source>
</evidence>
<evidence type="ECO:0000259" key="4">
    <source>
        <dbReference type="PROSITE" id="PS51379"/>
    </source>
</evidence>
<dbReference type="GO" id="GO:0046872">
    <property type="term" value="F:metal ion binding"/>
    <property type="evidence" value="ECO:0007669"/>
    <property type="project" value="UniProtKB-KW"/>
</dbReference>
<dbReference type="SUPFAM" id="SSF54862">
    <property type="entry name" value="4Fe-4S ferredoxins"/>
    <property type="match status" value="1"/>
</dbReference>
<dbReference type="PROSITE" id="PS00198">
    <property type="entry name" value="4FE4S_FER_1"/>
    <property type="match status" value="1"/>
</dbReference>
<dbReference type="AlphaFoldDB" id="A0A388SCM6"/>
<reference evidence="5 6" key="1">
    <citation type="journal article" date="2018" name="Int. J. Syst. Evol. Microbiol.">
        <title>Mesosutterella multiformis gen. nov., sp. nov., a member of the family Sutterellaceae and Sutterella megalosphaeroides sp. nov., isolated from human faeces.</title>
        <authorList>
            <person name="Sakamoto M."/>
            <person name="Ikeyama N."/>
            <person name="Kunihiro T."/>
            <person name="Iino T."/>
            <person name="Yuki M."/>
            <person name="Ohkuma M."/>
        </authorList>
    </citation>
    <scope>NUCLEOTIDE SEQUENCE [LARGE SCALE GENOMIC DNA]</scope>
    <source>
        <strain evidence="5 6">4NBBH2</strain>
    </source>
</reference>
<dbReference type="EMBL" id="BGZJ01000001">
    <property type="protein sequence ID" value="GBO94082.1"/>
    <property type="molecule type" value="Genomic_DNA"/>
</dbReference>
<dbReference type="PROSITE" id="PS51379">
    <property type="entry name" value="4FE4S_FER_2"/>
    <property type="match status" value="2"/>
</dbReference>
<gene>
    <name evidence="5" type="ORF">MESMUL_14360</name>
</gene>
<dbReference type="OrthoDB" id="9808559at2"/>
<evidence type="ECO:0000256" key="2">
    <source>
        <dbReference type="ARBA" id="ARBA00023004"/>
    </source>
</evidence>
<evidence type="ECO:0000313" key="6">
    <source>
        <dbReference type="Proteomes" id="UP000266091"/>
    </source>
</evidence>
<evidence type="ECO:0000256" key="1">
    <source>
        <dbReference type="ARBA" id="ARBA00022723"/>
    </source>
</evidence>
<keyword evidence="3" id="KW-0411">Iron-sulfur</keyword>
<name>A0A388SCM6_9BURK</name>
<protein>
    <submittedName>
        <fullName evidence="5">4Fe-4S ferredoxin</fullName>
    </submittedName>
</protein>
<keyword evidence="1" id="KW-0479">Metal-binding</keyword>
<accession>A0A388SCM6</accession>
<evidence type="ECO:0000256" key="3">
    <source>
        <dbReference type="ARBA" id="ARBA00023014"/>
    </source>
</evidence>
<feature type="domain" description="4Fe-4S ferredoxin-type" evidence="4">
    <location>
        <begin position="1"/>
        <end position="27"/>
    </location>
</feature>
<dbReference type="Gene3D" id="3.30.70.20">
    <property type="match status" value="1"/>
</dbReference>
<feature type="domain" description="4Fe-4S ferredoxin-type" evidence="4">
    <location>
        <begin position="29"/>
        <end position="60"/>
    </location>
</feature>